<protein>
    <submittedName>
        <fullName evidence="1">Uncharacterized protein</fullName>
    </submittedName>
</protein>
<dbReference type="Pfam" id="PF12640">
    <property type="entry name" value="UPF0489"/>
    <property type="match status" value="1"/>
</dbReference>
<dbReference type="Proteomes" id="UP000326384">
    <property type="component" value="Unassembled WGS sequence"/>
</dbReference>
<evidence type="ECO:0000313" key="2">
    <source>
        <dbReference type="Proteomes" id="UP000326384"/>
    </source>
</evidence>
<comment type="caution">
    <text evidence="1">The sequence shown here is derived from an EMBL/GenBank/DDBJ whole genome shotgun (WGS) entry which is preliminary data.</text>
</comment>
<dbReference type="EMBL" id="VTPV01000005">
    <property type="protein sequence ID" value="KAB1230849.1"/>
    <property type="molecule type" value="Genomic_DNA"/>
</dbReference>
<dbReference type="RefSeq" id="WP_152289937.1">
    <property type="nucleotide sequence ID" value="NZ_VTPV01000005.1"/>
</dbReference>
<keyword evidence="2" id="KW-1185">Reference proteome</keyword>
<proteinExistence type="predicted"/>
<evidence type="ECO:0000313" key="1">
    <source>
        <dbReference type="EMBL" id="KAB1230849.1"/>
    </source>
</evidence>
<gene>
    <name evidence="1" type="ORF">F8D52_10675</name>
</gene>
<reference evidence="1 2" key="1">
    <citation type="journal article" date="2019" name="Stand. Genomic Sci.">
        <title>Draft Whole-Genome Sequence of a Novel Chryseobacterium viscerum Strain Isolated from Fresh Water at Dripping Springs, New Mexico.</title>
        <authorList>
            <person name="Kyndt J.A."/>
            <person name="Moore T.C."/>
        </authorList>
    </citation>
    <scope>NUCLEOTIDE SEQUENCE [LARGE SCALE GENOMIC DNA]</scope>
    <source>
        <strain evidence="1 2">DPS</strain>
    </source>
</reference>
<organism evidence="1 2">
    <name type="scientific">Chryseobacterium viscerum</name>
    <dbReference type="NCBI Taxonomy" id="1037377"/>
    <lineage>
        <taxon>Bacteria</taxon>
        <taxon>Pseudomonadati</taxon>
        <taxon>Bacteroidota</taxon>
        <taxon>Flavobacteriia</taxon>
        <taxon>Flavobacteriales</taxon>
        <taxon>Weeksellaceae</taxon>
        <taxon>Chryseobacterium group</taxon>
        <taxon>Chryseobacterium</taxon>
    </lineage>
</organism>
<accession>A0A5N4BR00</accession>
<name>A0A5N4BR00_9FLAO</name>
<dbReference type="InterPro" id="IPR024131">
    <property type="entry name" value="UPF0489"/>
</dbReference>
<sequence>MCELITIKEKPVYICEKHHHVLKFWYSQRRENLYLLTFDHHTDLHRAYQGELNKLKYKIKTQDDWDLEQEKLLEILVKGDFNDIDLLHHDEHIDAAVILEVFEKILVYSYDSYCNRPTRVYCISDKKYNNQKVINNYNNPDNNDVIESEILINNFKKFELCNLAIDVWIDNFILDIDLDFFKTKKSINPENIDFFKYLISKCKAITIATEPSFVNSLKQEENLDSAYLLENLLNLIKTVI</sequence>